<comment type="caution">
    <text evidence="15">The sequence shown here is derived from an EMBL/GenBank/DDBJ whole genome shotgun (WGS) entry which is preliminary data.</text>
</comment>
<dbReference type="RefSeq" id="WP_283409070.1">
    <property type="nucleotide sequence ID" value="NZ_FXUF01000005.1"/>
</dbReference>
<dbReference type="InterPro" id="IPR050045">
    <property type="entry name" value="Opp2B"/>
</dbReference>
<evidence type="ECO:0000256" key="8">
    <source>
        <dbReference type="ARBA" id="ARBA00023112"/>
    </source>
</evidence>
<proteinExistence type="inferred from homology"/>
<evidence type="ECO:0000256" key="3">
    <source>
        <dbReference type="ARBA" id="ARBA00022475"/>
    </source>
</evidence>
<dbReference type="Pfam" id="PF19300">
    <property type="entry name" value="BPD_transp_1_N"/>
    <property type="match status" value="1"/>
</dbReference>
<name>A0AA45WVP6_9CLOT</name>
<keyword evidence="8" id="KW-0921">Nickel transport</keyword>
<dbReference type="NCBIfam" id="NF045470">
    <property type="entry name" value="Opp2B"/>
    <property type="match status" value="1"/>
</dbReference>
<dbReference type="PANTHER" id="PTHR43163:SF6">
    <property type="entry name" value="DIPEPTIDE TRANSPORT SYSTEM PERMEASE PROTEIN DPPB-RELATED"/>
    <property type="match status" value="1"/>
</dbReference>
<feature type="domain" description="ABC transmembrane type-1" evidence="14">
    <location>
        <begin position="95"/>
        <end position="296"/>
    </location>
</feature>
<evidence type="ECO:0000313" key="15">
    <source>
        <dbReference type="EMBL" id="SMP54721.1"/>
    </source>
</evidence>
<dbReference type="CDD" id="cd06261">
    <property type="entry name" value="TM_PBP2"/>
    <property type="match status" value="1"/>
</dbReference>
<organism evidence="15 16">
    <name type="scientific">Anoxynatronum buryatiense</name>
    <dbReference type="NCBI Taxonomy" id="489973"/>
    <lineage>
        <taxon>Bacteria</taxon>
        <taxon>Bacillati</taxon>
        <taxon>Bacillota</taxon>
        <taxon>Clostridia</taxon>
        <taxon>Eubacteriales</taxon>
        <taxon>Clostridiaceae</taxon>
        <taxon>Anoxynatronum</taxon>
    </lineage>
</organism>
<dbReference type="GO" id="GO:0005886">
    <property type="term" value="C:plasma membrane"/>
    <property type="evidence" value="ECO:0007669"/>
    <property type="project" value="UniProtKB-SubCell"/>
</dbReference>
<evidence type="ECO:0000259" key="14">
    <source>
        <dbReference type="PROSITE" id="PS50928"/>
    </source>
</evidence>
<dbReference type="InterPro" id="IPR035906">
    <property type="entry name" value="MetI-like_sf"/>
</dbReference>
<dbReference type="InterPro" id="IPR000515">
    <property type="entry name" value="MetI-like"/>
</dbReference>
<keyword evidence="9 13" id="KW-0472">Membrane</keyword>
<feature type="transmembrane region" description="Helical" evidence="13">
    <location>
        <begin position="170"/>
        <end position="191"/>
    </location>
</feature>
<feature type="transmembrane region" description="Helical" evidence="13">
    <location>
        <begin position="101"/>
        <end position="122"/>
    </location>
</feature>
<dbReference type="PROSITE" id="PS50928">
    <property type="entry name" value="ABC_TM1"/>
    <property type="match status" value="1"/>
</dbReference>
<dbReference type="PANTHER" id="PTHR43163">
    <property type="entry name" value="DIPEPTIDE TRANSPORT SYSTEM PERMEASE PROTEIN DPPB-RELATED"/>
    <property type="match status" value="1"/>
</dbReference>
<dbReference type="GO" id="GO:0015099">
    <property type="term" value="F:nickel cation transmembrane transporter activity"/>
    <property type="evidence" value="ECO:0007669"/>
    <property type="project" value="InterPro"/>
</dbReference>
<feature type="transmembrane region" description="Helical" evidence="13">
    <location>
        <begin position="278"/>
        <end position="299"/>
    </location>
</feature>
<keyword evidence="3" id="KW-1003">Cell membrane</keyword>
<evidence type="ECO:0000256" key="6">
    <source>
        <dbReference type="ARBA" id="ARBA00022989"/>
    </source>
</evidence>
<evidence type="ECO:0000256" key="9">
    <source>
        <dbReference type="ARBA" id="ARBA00023136"/>
    </source>
</evidence>
<keyword evidence="2 13" id="KW-0813">Transport</keyword>
<evidence type="ECO:0000256" key="13">
    <source>
        <dbReference type="RuleBase" id="RU363032"/>
    </source>
</evidence>
<comment type="subcellular location">
    <subcellularLocation>
        <location evidence="1 13">Cell membrane</location>
        <topology evidence="1 13">Multi-pass membrane protein</topology>
    </subcellularLocation>
</comment>
<evidence type="ECO:0000256" key="2">
    <source>
        <dbReference type="ARBA" id="ARBA00022448"/>
    </source>
</evidence>
<keyword evidence="16" id="KW-1185">Reference proteome</keyword>
<reference evidence="15" key="1">
    <citation type="submission" date="2017-05" db="EMBL/GenBank/DDBJ databases">
        <authorList>
            <person name="Varghese N."/>
            <person name="Submissions S."/>
        </authorList>
    </citation>
    <scope>NUCLEOTIDE SEQUENCE</scope>
    <source>
        <strain evidence="15">Su22</strain>
    </source>
</reference>
<dbReference type="Pfam" id="PF00528">
    <property type="entry name" value="BPD_transp_1"/>
    <property type="match status" value="1"/>
</dbReference>
<keyword evidence="5 13" id="KW-0812">Transmembrane</keyword>
<comment type="subunit">
    <text evidence="11">The complex is composed of two ATP-binding proteins (NikD and NikE), two transmembrane proteins (NikB and NikC) and a solute-binding protein (NikA).</text>
</comment>
<dbReference type="Gene3D" id="1.10.3720.10">
    <property type="entry name" value="MetI-like"/>
    <property type="match status" value="1"/>
</dbReference>
<accession>A0AA45WVP6</accession>
<gene>
    <name evidence="15" type="ORF">SAMN06296020_105151</name>
</gene>
<evidence type="ECO:0000256" key="4">
    <source>
        <dbReference type="ARBA" id="ARBA00022596"/>
    </source>
</evidence>
<dbReference type="EMBL" id="FXUF01000005">
    <property type="protein sequence ID" value="SMP54721.1"/>
    <property type="molecule type" value="Genomic_DNA"/>
</dbReference>
<evidence type="ECO:0000256" key="10">
    <source>
        <dbReference type="ARBA" id="ARBA00024202"/>
    </source>
</evidence>
<comment type="similarity">
    <text evidence="10">Belongs to the binding-protein-dependent transport system permease family. OppBC subfamily.</text>
</comment>
<evidence type="ECO:0000256" key="12">
    <source>
        <dbReference type="ARBA" id="ARBA00044774"/>
    </source>
</evidence>
<feature type="transmembrane region" description="Helical" evidence="13">
    <location>
        <begin position="134"/>
        <end position="158"/>
    </location>
</feature>
<keyword evidence="4" id="KW-0533">Nickel</keyword>
<evidence type="ECO:0000313" key="16">
    <source>
        <dbReference type="Proteomes" id="UP001158066"/>
    </source>
</evidence>
<evidence type="ECO:0000256" key="11">
    <source>
        <dbReference type="ARBA" id="ARBA00038669"/>
    </source>
</evidence>
<dbReference type="InterPro" id="IPR045621">
    <property type="entry name" value="BPD_transp_1_N"/>
</dbReference>
<sequence>MHIYIMKRLLQAIPVIFLVTVLTFSLVHLVPGDPALMRAGEDATAEQVEAIREAMGLNEPIYKQYTKWVSGIMRGDMGYSLQDGRPVFSTLIQRLPATMKLVMASFIVSIGIGVPVGILSAVKQNTFADSFARVFALLGISMPNFWMGLMLMLIFSYSLRMLPASGSGTLAHLIMPAIALGMPGAGIITRLTRSSMLEVMKQDYIRTARAKGLRRQLVIYKHALKNAMLPVVTVIGVQLGSRLGGSVIVESIFAYPGIGRFAYTRLLARDYPMIMGNLFIFAMIFILINLITDILYGFLEPRIRYD</sequence>
<keyword evidence="7" id="KW-0406">Ion transport</keyword>
<keyword evidence="6 13" id="KW-1133">Transmembrane helix</keyword>
<evidence type="ECO:0000256" key="7">
    <source>
        <dbReference type="ARBA" id="ARBA00023065"/>
    </source>
</evidence>
<feature type="transmembrane region" description="Helical" evidence="13">
    <location>
        <begin position="12"/>
        <end position="30"/>
    </location>
</feature>
<dbReference type="Proteomes" id="UP001158066">
    <property type="component" value="Unassembled WGS sequence"/>
</dbReference>
<evidence type="ECO:0000256" key="1">
    <source>
        <dbReference type="ARBA" id="ARBA00004651"/>
    </source>
</evidence>
<dbReference type="AlphaFoldDB" id="A0AA45WVP6"/>
<evidence type="ECO:0000256" key="5">
    <source>
        <dbReference type="ARBA" id="ARBA00022692"/>
    </source>
</evidence>
<protein>
    <recommendedName>
        <fullName evidence="12">Nickel import system permease protein NikB</fullName>
    </recommendedName>
</protein>
<dbReference type="SUPFAM" id="SSF161098">
    <property type="entry name" value="MetI-like"/>
    <property type="match status" value="1"/>
</dbReference>